<dbReference type="Proteomes" id="UP000658131">
    <property type="component" value="Unassembled WGS sequence"/>
</dbReference>
<evidence type="ECO:0000313" key="1">
    <source>
        <dbReference type="EMBL" id="MBC8576618.1"/>
    </source>
</evidence>
<dbReference type="NCBIfam" id="TIGR00266">
    <property type="entry name" value="TIGR00266 family protein"/>
    <property type="match status" value="1"/>
</dbReference>
<reference evidence="1 2" key="1">
    <citation type="submission" date="2020-08" db="EMBL/GenBank/DDBJ databases">
        <title>Genome public.</title>
        <authorList>
            <person name="Liu C."/>
            <person name="Sun Q."/>
        </authorList>
    </citation>
    <scope>NUCLEOTIDE SEQUENCE [LARGE SCALE GENOMIC DNA]</scope>
    <source>
        <strain evidence="1 2">BX1</strain>
    </source>
</reference>
<dbReference type="InterPro" id="IPR002838">
    <property type="entry name" value="AIM24"/>
</dbReference>
<gene>
    <name evidence="1" type="ORF">H8717_09410</name>
</gene>
<protein>
    <submittedName>
        <fullName evidence="1">TIGR00266 family protein</fullName>
    </submittedName>
</protein>
<comment type="caution">
    <text evidence="1">The sequence shown here is derived from an EMBL/GenBank/DDBJ whole genome shotgun (WGS) entry which is preliminary data.</text>
</comment>
<proteinExistence type="predicted"/>
<dbReference type="InterPro" id="IPR036983">
    <property type="entry name" value="AIM24_sf"/>
</dbReference>
<name>A0ABR7NJN1_9FIRM</name>
<dbReference type="InterPro" id="IPR016031">
    <property type="entry name" value="Trp_RNA-bd_attenuator-like_dom"/>
</dbReference>
<organism evidence="1 2">
    <name type="scientific">Yanshouia hominis</name>
    <dbReference type="NCBI Taxonomy" id="2763673"/>
    <lineage>
        <taxon>Bacteria</taxon>
        <taxon>Bacillati</taxon>
        <taxon>Bacillota</taxon>
        <taxon>Clostridia</taxon>
        <taxon>Eubacteriales</taxon>
        <taxon>Oscillospiraceae</taxon>
        <taxon>Yanshouia</taxon>
    </lineage>
</organism>
<keyword evidence="2" id="KW-1185">Reference proteome</keyword>
<dbReference type="PANTHER" id="PTHR43657">
    <property type="entry name" value="TRYPTOPHAN RNA-BINDING ATTENUATOR PROTEIN-LIKE PROTEIN"/>
    <property type="match status" value="1"/>
</dbReference>
<dbReference type="Gene3D" id="3.60.160.10">
    <property type="entry name" value="Mitochondrial biogenesis AIM24"/>
    <property type="match status" value="1"/>
</dbReference>
<dbReference type="RefSeq" id="WP_262400125.1">
    <property type="nucleotide sequence ID" value="NZ_JACRTB010000013.1"/>
</dbReference>
<sequence>MKYQITGEPMPVVICQLENGESIVTEGGSMSWMTPNMEMQTSGGGSLGRAFGRMLSGEAIFQNIYTAKGAGEIAFASSFPGAIRAVPISPERPVVVQKKAFLASERGVELSVFFQKKMGAGFFGGEGFIMQRLSGRGLAFIEIDGSAVEYTLGAGEKMVVDTGYLAMMDATCSIDIITVKGVKNMLFGGEGIFHTVVTGPGKIILQTMPFSSFAGALAPFFASGGSK</sequence>
<accession>A0ABR7NJN1</accession>
<dbReference type="SUPFAM" id="SSF51219">
    <property type="entry name" value="TRAP-like"/>
    <property type="match status" value="1"/>
</dbReference>
<dbReference type="PANTHER" id="PTHR43657:SF1">
    <property type="entry name" value="ALTERED INHERITANCE OF MITOCHONDRIA PROTEIN 24, MITOCHONDRIAL"/>
    <property type="match status" value="1"/>
</dbReference>
<evidence type="ECO:0000313" key="2">
    <source>
        <dbReference type="Proteomes" id="UP000658131"/>
    </source>
</evidence>
<dbReference type="Pfam" id="PF01987">
    <property type="entry name" value="AIM24"/>
    <property type="match status" value="1"/>
</dbReference>
<dbReference type="EMBL" id="JACRTB010000013">
    <property type="protein sequence ID" value="MBC8576618.1"/>
    <property type="molecule type" value="Genomic_DNA"/>
</dbReference>